<dbReference type="GO" id="GO:0016787">
    <property type="term" value="F:hydrolase activity"/>
    <property type="evidence" value="ECO:0007669"/>
    <property type="project" value="UniProtKB-KW"/>
</dbReference>
<reference evidence="1 2" key="1">
    <citation type="submission" date="2013-12" db="EMBL/GenBank/DDBJ databases">
        <title>A Varibaculum cambriense genome reconstructed from a premature infant gut community with otherwise low bacterial novelty that shifts toward anaerobic metabolism during the third week of life.</title>
        <authorList>
            <person name="Brown C.T."/>
            <person name="Sharon I."/>
            <person name="Thomas B.C."/>
            <person name="Castelle C.J."/>
            <person name="Morowitz M.J."/>
            <person name="Banfield J.F."/>
        </authorList>
    </citation>
    <scope>NUCLEOTIDE SEQUENCE [LARGE SCALE GENOMIC DNA]</scope>
    <source>
        <strain evidence="2">DORA_12</strain>
    </source>
</reference>
<dbReference type="AntiFam" id="ANF00035">
    <property type="entry name" value="Antisense to 23S rRNA"/>
</dbReference>
<dbReference type="AlphaFoldDB" id="W1VBR8"/>
<name>W1VBR8_9ACTO</name>
<proteinExistence type="predicted"/>
<dbReference type="Proteomes" id="UP000018852">
    <property type="component" value="Unassembled WGS sequence"/>
</dbReference>
<accession>W1VBR8</accession>
<comment type="caution">
    <text evidence="1">The sequence shown here is derived from an EMBL/GenBank/DDBJ whole genome shotgun (WGS) entry which is preliminary data.</text>
</comment>
<keyword evidence="1" id="KW-0378">Hydrolase</keyword>
<gene>
    <name evidence="1" type="ORF">Q605_AUC01087G0001</name>
</gene>
<dbReference type="EMBL" id="AZLV01001087">
    <property type="protein sequence ID" value="ETJ01449.1"/>
    <property type="molecule type" value="Genomic_DNA"/>
</dbReference>
<protein>
    <submittedName>
        <fullName evidence="1">Cell wall-associated hydrolase</fullName>
    </submittedName>
</protein>
<sequence length="91" mass="10428">MRRADIEVPNHAVDMDSWAGSACYPRGTFYPLSDDPPTRDRRITSSYFRTCLTRRSRSQAPLCTYTQHLVADQAEGTFERLRYILGGNRPS</sequence>
<organism evidence="1 2">
    <name type="scientific">Actinomyces urogenitalis DORA_12</name>
    <dbReference type="NCBI Taxonomy" id="1403939"/>
    <lineage>
        <taxon>Bacteria</taxon>
        <taxon>Bacillati</taxon>
        <taxon>Actinomycetota</taxon>
        <taxon>Actinomycetes</taxon>
        <taxon>Actinomycetales</taxon>
        <taxon>Actinomycetaceae</taxon>
        <taxon>Actinomyces</taxon>
    </lineage>
</organism>
<evidence type="ECO:0000313" key="2">
    <source>
        <dbReference type="Proteomes" id="UP000018852"/>
    </source>
</evidence>
<evidence type="ECO:0000313" key="1">
    <source>
        <dbReference type="EMBL" id="ETJ01449.1"/>
    </source>
</evidence>